<name>A0A1I5DDG0_9PROT</name>
<evidence type="ECO:0000313" key="2">
    <source>
        <dbReference type="Proteomes" id="UP000183107"/>
    </source>
</evidence>
<accession>A0A1I5DDG0</accession>
<evidence type="ECO:0000313" key="1">
    <source>
        <dbReference type="EMBL" id="SFN97298.1"/>
    </source>
</evidence>
<protein>
    <submittedName>
        <fullName evidence="1">Uncharacterized protein</fullName>
    </submittedName>
</protein>
<sequence length="49" mass="5295">MTSRTVPSAINRFLIHINGAHFINETMDILKSAIIVMPISGQKSIAGEA</sequence>
<dbReference type="EMBL" id="FOVJ01000005">
    <property type="protein sequence ID" value="SFN97298.1"/>
    <property type="molecule type" value="Genomic_DNA"/>
</dbReference>
<dbReference type="Proteomes" id="UP000183107">
    <property type="component" value="Unassembled WGS sequence"/>
</dbReference>
<gene>
    <name evidence="1" type="ORF">SAMN05216386_2293</name>
</gene>
<dbReference type="AlphaFoldDB" id="A0A1I5DDG0"/>
<organism evidence="1 2">
    <name type="scientific">Nitrosospira briensis</name>
    <dbReference type="NCBI Taxonomy" id="35799"/>
    <lineage>
        <taxon>Bacteria</taxon>
        <taxon>Pseudomonadati</taxon>
        <taxon>Pseudomonadota</taxon>
        <taxon>Betaproteobacteria</taxon>
        <taxon>Nitrosomonadales</taxon>
        <taxon>Nitrosomonadaceae</taxon>
        <taxon>Nitrosospira</taxon>
    </lineage>
</organism>
<keyword evidence="2" id="KW-1185">Reference proteome</keyword>
<reference evidence="2" key="1">
    <citation type="submission" date="2016-10" db="EMBL/GenBank/DDBJ databases">
        <authorList>
            <person name="Varghese N."/>
        </authorList>
    </citation>
    <scope>NUCLEOTIDE SEQUENCE [LARGE SCALE GENOMIC DNA]</scope>
    <source>
        <strain evidence="2">Nsp8</strain>
    </source>
</reference>
<proteinExistence type="predicted"/>